<comment type="caution">
    <text evidence="6">The sequence shown here is derived from an EMBL/GenBank/DDBJ whole genome shotgun (WGS) entry which is preliminary data.</text>
</comment>
<keyword evidence="7" id="KW-1185">Reference proteome</keyword>
<comment type="catalytic activity">
    <reaction evidence="3">
        <text>L-aspartate + L-glutamine + ATP + H2O = L-asparagine + L-glutamate + AMP + diphosphate + H(+)</text>
        <dbReference type="Rhea" id="RHEA:12228"/>
        <dbReference type="ChEBI" id="CHEBI:15377"/>
        <dbReference type="ChEBI" id="CHEBI:15378"/>
        <dbReference type="ChEBI" id="CHEBI:29985"/>
        <dbReference type="ChEBI" id="CHEBI:29991"/>
        <dbReference type="ChEBI" id="CHEBI:30616"/>
        <dbReference type="ChEBI" id="CHEBI:33019"/>
        <dbReference type="ChEBI" id="CHEBI:58048"/>
        <dbReference type="ChEBI" id="CHEBI:58359"/>
        <dbReference type="ChEBI" id="CHEBI:456215"/>
        <dbReference type="EC" id="6.3.5.4"/>
    </reaction>
</comment>
<protein>
    <recommendedName>
        <fullName evidence="2">asparagine synthase (glutamine-hydrolyzing)</fullName>
        <ecNumber evidence="2">6.3.5.4</ecNumber>
    </recommendedName>
</protein>
<feature type="domain" description="Glutamine amidotransferase type-2" evidence="5">
    <location>
        <begin position="51"/>
        <end position="144"/>
    </location>
</feature>
<dbReference type="PANTHER" id="PTHR43284:SF1">
    <property type="entry name" value="ASPARAGINE SYNTHETASE"/>
    <property type="match status" value="1"/>
</dbReference>
<gene>
    <name evidence="6" type="ORF">GCM10022211_22840</name>
</gene>
<dbReference type="InterPro" id="IPR029055">
    <property type="entry name" value="Ntn_hydrolases_N"/>
</dbReference>
<dbReference type="EC" id="6.3.5.4" evidence="2"/>
<sequence>MNSLAGIAAFDGREVRRDRLAASLTAQLPGRGHAFASLDQAEFGSDHPSALMRDGSLLIAVDGRIDNRLELSKRLGLPTNCSPAQLLLCGWRAWAEELPNRLLGDFAVAIYSSHDRAVWLFASPSSERPLSYQFDVSGVRFASIPIGLRALIGQLEPDLGSIAAVMGGGSLGRRSLFTSIERVLPGEIIRLKPGKIDRRRYWCPAIWPVAVSKLEDRAEEYRSLLRSAVSCRLEPGPVATQLSSGWDSSAVTAVAADVAGPPRVTAFTSAPLQAVGGSVIRGRFVDESEAAAVTARSLGIRHAIVRQSAPPFAVARQLAARSHYLVHCPYNMSWWQQIRTEAAAIGAKGLLTGELGNLSLNASGVGTLRAHFYAGHLRRWWSESHAVVASRRARWRGIAFASMEPLLPAAVSRLLRGQFGVRNSASEFFRPEWRPGREDVHVSMNPYKDRLEAILQTDTGETRRSAFSAFGLMESDPTSDRRLVEFSLTLPPEDLVSKGVLRPLARHALDGLVPAEVLDLQLRGLQASDWYQRVSQADALEVLEDIKGSTLATELLDMAALEQAIAGWPTSDWNSEANYGRYRVSVTRALCAGIFLKEVEAAS</sequence>
<dbReference type="Proteomes" id="UP001501310">
    <property type="component" value="Unassembled WGS sequence"/>
</dbReference>
<comment type="pathway">
    <text evidence="1">Amino-acid biosynthesis; L-asparagine biosynthesis; L-asparagine from L-aspartate (L-Gln route): step 1/1.</text>
</comment>
<dbReference type="Pfam" id="PF13537">
    <property type="entry name" value="GATase_7"/>
    <property type="match status" value="1"/>
</dbReference>
<accession>A0ABP7S9W7</accession>
<dbReference type="InterPro" id="IPR051786">
    <property type="entry name" value="ASN_synthetase/amidase"/>
</dbReference>
<evidence type="ECO:0000259" key="4">
    <source>
        <dbReference type="Pfam" id="PF00733"/>
    </source>
</evidence>
<dbReference type="RefSeq" id="WP_344710427.1">
    <property type="nucleotide sequence ID" value="NZ_BAAAZD010000002.1"/>
</dbReference>
<dbReference type="EMBL" id="BAAAZD010000002">
    <property type="protein sequence ID" value="GAA4008641.1"/>
    <property type="molecule type" value="Genomic_DNA"/>
</dbReference>
<reference evidence="7" key="1">
    <citation type="journal article" date="2019" name="Int. J. Syst. Evol. Microbiol.">
        <title>The Global Catalogue of Microorganisms (GCM) 10K type strain sequencing project: providing services to taxonomists for standard genome sequencing and annotation.</title>
        <authorList>
            <consortium name="The Broad Institute Genomics Platform"/>
            <consortium name="The Broad Institute Genome Sequencing Center for Infectious Disease"/>
            <person name="Wu L."/>
            <person name="Ma J."/>
        </authorList>
    </citation>
    <scope>NUCLEOTIDE SEQUENCE [LARGE SCALE GENOMIC DNA]</scope>
    <source>
        <strain evidence="7">JCM 16603</strain>
    </source>
</reference>
<dbReference type="SUPFAM" id="SSF56235">
    <property type="entry name" value="N-terminal nucleophile aminohydrolases (Ntn hydrolases)"/>
    <property type="match status" value="1"/>
</dbReference>
<name>A0ABP7S9W7_9SPHN</name>
<organism evidence="6 7">
    <name type="scientific">Sphingomonas humi</name>
    <dbReference type="NCBI Taxonomy" id="335630"/>
    <lineage>
        <taxon>Bacteria</taxon>
        <taxon>Pseudomonadati</taxon>
        <taxon>Pseudomonadota</taxon>
        <taxon>Alphaproteobacteria</taxon>
        <taxon>Sphingomonadales</taxon>
        <taxon>Sphingomonadaceae</taxon>
        <taxon>Sphingomonas</taxon>
    </lineage>
</organism>
<dbReference type="PANTHER" id="PTHR43284">
    <property type="entry name" value="ASPARAGINE SYNTHETASE (GLUTAMINE-HYDROLYZING)"/>
    <property type="match status" value="1"/>
</dbReference>
<evidence type="ECO:0000256" key="2">
    <source>
        <dbReference type="ARBA" id="ARBA00012737"/>
    </source>
</evidence>
<evidence type="ECO:0000313" key="7">
    <source>
        <dbReference type="Proteomes" id="UP001501310"/>
    </source>
</evidence>
<dbReference type="Gene3D" id="3.40.50.620">
    <property type="entry name" value="HUPs"/>
    <property type="match status" value="2"/>
</dbReference>
<dbReference type="SUPFAM" id="SSF52402">
    <property type="entry name" value="Adenine nucleotide alpha hydrolases-like"/>
    <property type="match status" value="1"/>
</dbReference>
<evidence type="ECO:0000256" key="1">
    <source>
        <dbReference type="ARBA" id="ARBA00005187"/>
    </source>
</evidence>
<dbReference type="InterPro" id="IPR017932">
    <property type="entry name" value="GATase_2_dom"/>
</dbReference>
<feature type="domain" description="Asparagine synthetase" evidence="4">
    <location>
        <begin position="220"/>
        <end position="575"/>
    </location>
</feature>
<proteinExistence type="predicted"/>
<evidence type="ECO:0000259" key="5">
    <source>
        <dbReference type="Pfam" id="PF13537"/>
    </source>
</evidence>
<dbReference type="Gene3D" id="3.60.20.10">
    <property type="entry name" value="Glutamine Phosphoribosylpyrophosphate, subunit 1, domain 1"/>
    <property type="match status" value="1"/>
</dbReference>
<dbReference type="Pfam" id="PF00733">
    <property type="entry name" value="Asn_synthase"/>
    <property type="match status" value="1"/>
</dbReference>
<dbReference type="InterPro" id="IPR001962">
    <property type="entry name" value="Asn_synthase"/>
</dbReference>
<evidence type="ECO:0000313" key="6">
    <source>
        <dbReference type="EMBL" id="GAA4008641.1"/>
    </source>
</evidence>
<evidence type="ECO:0000256" key="3">
    <source>
        <dbReference type="ARBA" id="ARBA00048741"/>
    </source>
</evidence>
<dbReference type="InterPro" id="IPR014729">
    <property type="entry name" value="Rossmann-like_a/b/a_fold"/>
</dbReference>